<evidence type="ECO:0008006" key="7">
    <source>
        <dbReference type="Google" id="ProtNLM"/>
    </source>
</evidence>
<name>A0A1B7P340_9EURO</name>
<dbReference type="AlphaFoldDB" id="A0A1B7P340"/>
<keyword evidence="1" id="KW-0677">Repeat</keyword>
<dbReference type="SMART" id="SM00028">
    <property type="entry name" value="TPR"/>
    <property type="match status" value="4"/>
</dbReference>
<protein>
    <recommendedName>
        <fullName evidence="7">N-terminal acetyltransferase A complex subunit nat1</fullName>
    </recommendedName>
</protein>
<dbReference type="InterPro" id="IPR011990">
    <property type="entry name" value="TPR-like_helical_dom_sf"/>
</dbReference>
<dbReference type="Gene3D" id="1.25.40.1040">
    <property type="match status" value="1"/>
</dbReference>
<sequence length="841" mass="95285">MSTGLKAADQVLRRNPKHGETQAMKALILSNQGQQEEAFALARLAITNHFKSHICWHVYGLLYRAEKNYDEAIKAYKTALKFDSESQAIQRDLALLQAQMRDYQGYIQSRTTMLQQKPGFRQNWTALAIAHHLTGNLAEAENVLTTYEQTLKTPPPRTDMDHSEAVLYKNSIIAETGNLEKALEHLEEVGKGCFDVLAVMEMRADYLLRLGRKEEAAAAYEALLERNPENSNYYDALIKAKGVDESDHKTLKAIFDEWVEKNPRGDAARRIPLGFLEGQDFRDAADSYLQRMLRRGIPSTFANIKSLYTNTAKRDAVQELAEGYASGQLASQANGSAEKQTNGDASMFESSVYYFLAQHYDYHLSRNLEKAMKYIEKAIALFPKSVDYHMTKARIWKHYGNIPKAAELMEIARSLDEKDRYINSKAAKYQLRNDENEKALDNMSKFTRNETVGGALGDLHEMQCVWYLTEDGESYLRQRKLGLALKRFHAVHNIFDVWYEDQFDFHSFSLRKGMIRAYVDMIRWEDHLRDHPYYTRSALAAVKAYILLHDQPDLAHGPIPRGMNGNQEGEVDSAERKKALKKAKREQLRLEKTEAEKRDLKKASSTKAGDGETKKEDPDPLGTKLVQTTEPLKEVMKFLTPLLQFSPSNIDVQTAGFEVYLRRSTFLEVPIASPPLPLLTPNPADKFILALKCLLAAHSIDPHNPVLHTQMARFRKTIDSLSEPLPSNVSEVIAADFDPLLPKTQNLTHWNESFLSAHKSSAAHVQAALSVRQLLNPDSKPQGEKELLATVDFETTSLEDALAGLHLLDDWHSSQGAKSAYVNQAQKRWAEASVFQSQHVQ</sequence>
<dbReference type="OrthoDB" id="10263032at2759"/>
<gene>
    <name evidence="5" type="ORF">ACJ72_02218</name>
</gene>
<evidence type="ECO:0000313" key="6">
    <source>
        <dbReference type="Proteomes" id="UP000091918"/>
    </source>
</evidence>
<reference evidence="5 6" key="1">
    <citation type="submission" date="2015-07" db="EMBL/GenBank/DDBJ databases">
        <title>Emmonsia species relationships and genome sequence.</title>
        <authorList>
            <person name="Cuomo C.A."/>
            <person name="Schwartz I.S."/>
            <person name="Kenyon C."/>
            <person name="de Hoog G.S."/>
            <person name="Govender N.P."/>
            <person name="Botha A."/>
            <person name="Moreno L."/>
            <person name="de Vries M."/>
            <person name="Munoz J.F."/>
            <person name="Stielow J.B."/>
        </authorList>
    </citation>
    <scope>NUCLEOTIDE SEQUENCE [LARGE SCALE GENOMIC DNA]</scope>
    <source>
        <strain evidence="5 6">CBS 136260</strain>
    </source>
</reference>
<keyword evidence="6" id="KW-1185">Reference proteome</keyword>
<comment type="caution">
    <text evidence="5">The sequence shown here is derived from an EMBL/GenBank/DDBJ whole genome shotgun (WGS) entry which is preliminary data.</text>
</comment>
<dbReference type="PANTHER" id="PTHR22767">
    <property type="entry name" value="N-TERMINAL ACETYLTRANSFERASE-RELATED"/>
    <property type="match status" value="1"/>
</dbReference>
<dbReference type="PIRSF" id="PIRSF000422">
    <property type="entry name" value="N-terminal-AcTrfase-A_aux_su"/>
    <property type="match status" value="1"/>
</dbReference>
<evidence type="ECO:0000256" key="1">
    <source>
        <dbReference type="ARBA" id="ARBA00022737"/>
    </source>
</evidence>
<dbReference type="FunFam" id="1.25.40.1040:FF:000003">
    <property type="entry name" value="N-terminal acetyltransferase A, auxiliary subunit"/>
    <property type="match status" value="1"/>
</dbReference>
<feature type="region of interest" description="Disordered" evidence="4">
    <location>
        <begin position="556"/>
        <end position="624"/>
    </location>
</feature>
<dbReference type="InterPro" id="IPR021183">
    <property type="entry name" value="NatA_aux_su"/>
</dbReference>
<dbReference type="PROSITE" id="PS50005">
    <property type="entry name" value="TPR"/>
    <property type="match status" value="1"/>
</dbReference>
<accession>A0A1B7P340</accession>
<evidence type="ECO:0000256" key="2">
    <source>
        <dbReference type="ARBA" id="ARBA00022803"/>
    </source>
</evidence>
<dbReference type="PANTHER" id="PTHR22767:SF2">
    <property type="entry name" value="N(ALPHA)-ACETYLTRANSFERASE 15_16, ISOFORM A"/>
    <property type="match status" value="1"/>
</dbReference>
<feature type="compositionally biased region" description="Basic and acidic residues" evidence="4">
    <location>
        <begin position="609"/>
        <end position="618"/>
    </location>
</feature>
<evidence type="ECO:0000256" key="4">
    <source>
        <dbReference type="SAM" id="MobiDB-lite"/>
    </source>
</evidence>
<dbReference type="STRING" id="1658172.A0A1B7P340"/>
<proteinExistence type="predicted"/>
<dbReference type="InterPro" id="IPR019734">
    <property type="entry name" value="TPR_rpt"/>
</dbReference>
<dbReference type="SUPFAM" id="SSF48452">
    <property type="entry name" value="TPR-like"/>
    <property type="match status" value="2"/>
</dbReference>
<dbReference type="Pfam" id="PF12569">
    <property type="entry name" value="NatA_aux_su"/>
    <property type="match status" value="1"/>
</dbReference>
<evidence type="ECO:0000313" key="5">
    <source>
        <dbReference type="EMBL" id="OAX83419.1"/>
    </source>
</evidence>
<dbReference type="Gene3D" id="1.25.40.1010">
    <property type="match status" value="1"/>
</dbReference>
<dbReference type="InterPro" id="IPR013105">
    <property type="entry name" value="TPR_2"/>
</dbReference>
<dbReference type="Pfam" id="PF07719">
    <property type="entry name" value="TPR_2"/>
    <property type="match status" value="1"/>
</dbReference>
<feature type="repeat" description="TPR" evidence="3">
    <location>
        <begin position="53"/>
        <end position="86"/>
    </location>
</feature>
<feature type="compositionally biased region" description="Basic and acidic residues" evidence="4">
    <location>
        <begin position="585"/>
        <end position="602"/>
    </location>
</feature>
<dbReference type="GO" id="GO:0031415">
    <property type="term" value="C:NatA complex"/>
    <property type="evidence" value="ECO:0007669"/>
    <property type="project" value="TreeGrafter"/>
</dbReference>
<dbReference type="Proteomes" id="UP000091918">
    <property type="component" value="Unassembled WGS sequence"/>
</dbReference>
<organism evidence="5 6">
    <name type="scientific">Emergomyces africanus</name>
    <dbReference type="NCBI Taxonomy" id="1955775"/>
    <lineage>
        <taxon>Eukaryota</taxon>
        <taxon>Fungi</taxon>
        <taxon>Dikarya</taxon>
        <taxon>Ascomycota</taxon>
        <taxon>Pezizomycotina</taxon>
        <taxon>Eurotiomycetes</taxon>
        <taxon>Eurotiomycetidae</taxon>
        <taxon>Onygenales</taxon>
        <taxon>Ajellomycetaceae</taxon>
        <taxon>Emergomyces</taxon>
    </lineage>
</organism>
<evidence type="ECO:0000256" key="3">
    <source>
        <dbReference type="PROSITE-ProRule" id="PRU00339"/>
    </source>
</evidence>
<keyword evidence="2 3" id="KW-0802">TPR repeat</keyword>
<dbReference type="EMBL" id="LGUA01000178">
    <property type="protein sequence ID" value="OAX83419.1"/>
    <property type="molecule type" value="Genomic_DNA"/>
</dbReference>